<dbReference type="Proteomes" id="UP001165101">
    <property type="component" value="Unassembled WGS sequence"/>
</dbReference>
<accession>A0ACB5TP13</accession>
<reference evidence="1" key="1">
    <citation type="submission" date="2023-04" db="EMBL/GenBank/DDBJ databases">
        <title>Candida boidinii NBRC 1967.</title>
        <authorList>
            <person name="Ichikawa N."/>
            <person name="Sato H."/>
            <person name="Tonouchi N."/>
        </authorList>
    </citation>
    <scope>NUCLEOTIDE SEQUENCE</scope>
    <source>
        <strain evidence="1">NBRC 1967</strain>
    </source>
</reference>
<organism evidence="1 2">
    <name type="scientific">Candida boidinii</name>
    <name type="common">Yeast</name>
    <dbReference type="NCBI Taxonomy" id="5477"/>
    <lineage>
        <taxon>Eukaryota</taxon>
        <taxon>Fungi</taxon>
        <taxon>Dikarya</taxon>
        <taxon>Ascomycota</taxon>
        <taxon>Saccharomycotina</taxon>
        <taxon>Pichiomycetes</taxon>
        <taxon>Pichiales</taxon>
        <taxon>Pichiaceae</taxon>
        <taxon>Ogataea</taxon>
        <taxon>Ogataea/Candida clade</taxon>
    </lineage>
</organism>
<protein>
    <submittedName>
        <fullName evidence="1">Unnamed protein product</fullName>
    </submittedName>
</protein>
<evidence type="ECO:0000313" key="2">
    <source>
        <dbReference type="Proteomes" id="UP001165101"/>
    </source>
</evidence>
<comment type="caution">
    <text evidence="1">The sequence shown here is derived from an EMBL/GenBank/DDBJ whole genome shotgun (WGS) entry which is preliminary data.</text>
</comment>
<dbReference type="EMBL" id="BSXV01001133">
    <property type="protein sequence ID" value="GME91871.1"/>
    <property type="molecule type" value="Genomic_DNA"/>
</dbReference>
<name>A0ACB5TP13_CANBO</name>
<proteinExistence type="predicted"/>
<sequence length="368" mass="41512">MSSWFSSSSASVNIDEKIAQATSESIPLGDIDFAVALEIADLIRSKQVLPKDAMRSLKKRFMNKKENPNTQKSCLKLIDFCIKNGGEHFVIEISSKEFLDPFVVLLHETNLNETVKIYILELIQSWSIMFSTNPKLTYVNQIYNKLQKENFKFPQINSEIDSTLIESKVAPEWEDSDACMLCSTLFTFINRKHHCRSCGGVFCGLHSSKSCELPELGINIPVRVCDSCYDEHKQKLDKIKASKKKHSKKHSHSHSKKVSFDKSSSTAIDEIDDDMDEDLKKAIELSLKESGVQVSKPRIPSISDTLSKQKDDDYDEDADMKAAIAASLSDFKQATPSSDAQPQQQQQTSQYEEPSLYSNLLPQTISTY</sequence>
<keyword evidence="2" id="KW-1185">Reference proteome</keyword>
<gene>
    <name evidence="1" type="ORF">Cboi01_000248200</name>
</gene>
<evidence type="ECO:0000313" key="1">
    <source>
        <dbReference type="EMBL" id="GME91871.1"/>
    </source>
</evidence>